<protein>
    <recommendedName>
        <fullName evidence="2">Myb-like domain-containing protein</fullName>
    </recommendedName>
</protein>
<accession>A0A9P4K950</accession>
<dbReference type="Proteomes" id="UP000800093">
    <property type="component" value="Unassembled WGS sequence"/>
</dbReference>
<dbReference type="PROSITE" id="PS50090">
    <property type="entry name" value="MYB_LIKE"/>
    <property type="match status" value="1"/>
</dbReference>
<feature type="region of interest" description="Disordered" evidence="1">
    <location>
        <begin position="1"/>
        <end position="69"/>
    </location>
</feature>
<evidence type="ECO:0000313" key="4">
    <source>
        <dbReference type="Proteomes" id="UP000800093"/>
    </source>
</evidence>
<reference evidence="4" key="1">
    <citation type="journal article" date="2020" name="Stud. Mycol.">
        <title>101 Dothideomycetes genomes: A test case for predicting lifestyles and emergence of pathogens.</title>
        <authorList>
            <person name="Haridas S."/>
            <person name="Albert R."/>
            <person name="Binder M."/>
            <person name="Bloem J."/>
            <person name="LaButti K."/>
            <person name="Salamov A."/>
            <person name="Andreopoulos B."/>
            <person name="Baker S."/>
            <person name="Barry K."/>
            <person name="Bills G."/>
            <person name="Bluhm B."/>
            <person name="Cannon C."/>
            <person name="Castanera R."/>
            <person name="Culley D."/>
            <person name="Daum C."/>
            <person name="Ezra D."/>
            <person name="Gonzalez J."/>
            <person name="Henrissat B."/>
            <person name="Kuo A."/>
            <person name="Liang C."/>
            <person name="Lipzen A."/>
            <person name="Lutzoni F."/>
            <person name="Magnuson J."/>
            <person name="Mondo S."/>
            <person name="Nolan M."/>
            <person name="Ohm R."/>
            <person name="Pangilinan J."/>
            <person name="Park H.-J."/>
            <person name="Ramirez L."/>
            <person name="Alfaro M."/>
            <person name="Sun H."/>
            <person name="Tritt A."/>
            <person name="Yoshinaga Y."/>
            <person name="Zwiers L.-H."/>
            <person name="Turgeon B."/>
            <person name="Goodwin S."/>
            <person name="Spatafora J."/>
            <person name="Crous P."/>
            <person name="Grigoriev I."/>
        </authorList>
    </citation>
    <scope>NUCLEOTIDE SEQUENCE [LARGE SCALE GENOMIC DNA]</scope>
    <source>
        <strain evidence="4">CBS 304.66</strain>
    </source>
</reference>
<dbReference type="OrthoDB" id="4151352at2759"/>
<feature type="region of interest" description="Disordered" evidence="1">
    <location>
        <begin position="175"/>
        <end position="237"/>
    </location>
</feature>
<sequence length="237" mass="27039">MLQVQRGGSAGVRESFPSAEAEVTQPIQLRRSLRNVKNAKQQDIHNSEYDNERGVSTRKSSKGESRSSSWSTCDEETLIAARAQGLNWNCTAPKYFPSKSPNACRKRHERLMERQSMGQCGGRLKFEELAQAYMETRKDFWSILTTKVGEKWQLVEQKCMEKSFKNLNQAYRSALRDERKDDVTDDSGMTGMSDEDEDDITELCRATENLHSSPRPQSLQPSLSQHLEFSSSLHQSH</sequence>
<name>A0A9P4K950_9PLEO</name>
<organism evidence="3 4">
    <name type="scientific">Lojkania enalia</name>
    <dbReference type="NCBI Taxonomy" id="147567"/>
    <lineage>
        <taxon>Eukaryota</taxon>
        <taxon>Fungi</taxon>
        <taxon>Dikarya</taxon>
        <taxon>Ascomycota</taxon>
        <taxon>Pezizomycotina</taxon>
        <taxon>Dothideomycetes</taxon>
        <taxon>Pleosporomycetidae</taxon>
        <taxon>Pleosporales</taxon>
        <taxon>Pleosporales incertae sedis</taxon>
        <taxon>Lojkania</taxon>
    </lineage>
</organism>
<feature type="compositionally biased region" description="Low complexity" evidence="1">
    <location>
        <begin position="210"/>
        <end position="227"/>
    </location>
</feature>
<keyword evidence="4" id="KW-1185">Reference proteome</keyword>
<comment type="caution">
    <text evidence="3">The sequence shown here is derived from an EMBL/GenBank/DDBJ whole genome shotgun (WGS) entry which is preliminary data.</text>
</comment>
<feature type="domain" description="Myb-like" evidence="2">
    <location>
        <begin position="62"/>
        <end position="112"/>
    </location>
</feature>
<evidence type="ECO:0000313" key="3">
    <source>
        <dbReference type="EMBL" id="KAF2265014.1"/>
    </source>
</evidence>
<feature type="compositionally biased region" description="Basic and acidic residues" evidence="1">
    <location>
        <begin position="40"/>
        <end position="65"/>
    </location>
</feature>
<dbReference type="AlphaFoldDB" id="A0A9P4K950"/>
<gene>
    <name evidence="3" type="ORF">CC78DRAFT_543569</name>
</gene>
<evidence type="ECO:0000259" key="2">
    <source>
        <dbReference type="PROSITE" id="PS50090"/>
    </source>
</evidence>
<dbReference type="EMBL" id="ML986611">
    <property type="protein sequence ID" value="KAF2265014.1"/>
    <property type="molecule type" value="Genomic_DNA"/>
</dbReference>
<dbReference type="InterPro" id="IPR001005">
    <property type="entry name" value="SANT/Myb"/>
</dbReference>
<feature type="compositionally biased region" description="Polar residues" evidence="1">
    <location>
        <begin position="228"/>
        <end position="237"/>
    </location>
</feature>
<evidence type="ECO:0000256" key="1">
    <source>
        <dbReference type="SAM" id="MobiDB-lite"/>
    </source>
</evidence>
<proteinExistence type="predicted"/>